<gene>
    <name evidence="1" type="ORF">HCJ88_12460</name>
</gene>
<dbReference type="AlphaFoldDB" id="A0ABD7BW07"/>
<accession>A0ABD7BW07</accession>
<reference evidence="1 2" key="1">
    <citation type="submission" date="2020-03" db="EMBL/GenBank/DDBJ databases">
        <title>Complete genome sequence of Lactobacillus paracasei strain NFFJ04, isolated from animal feed.</title>
        <authorList>
            <person name="Jung J.Y."/>
        </authorList>
    </citation>
    <scope>NUCLEOTIDE SEQUENCE [LARGE SCALE GENOMIC DNA]</scope>
    <source>
        <strain evidence="1 2">NFFJ04</strain>
    </source>
</reference>
<dbReference type="Proteomes" id="UP000593972">
    <property type="component" value="Chromosome"/>
</dbReference>
<proteinExistence type="predicted"/>
<evidence type="ECO:0000313" key="1">
    <source>
        <dbReference type="EMBL" id="QOP56521.1"/>
    </source>
</evidence>
<organism evidence="1 2">
    <name type="scientific">Lacticaseibacillus paracasei</name>
    <name type="common">Lactobacillus paracasei</name>
    <dbReference type="NCBI Taxonomy" id="1597"/>
    <lineage>
        <taxon>Bacteria</taxon>
        <taxon>Bacillati</taxon>
        <taxon>Bacillota</taxon>
        <taxon>Bacilli</taxon>
        <taxon>Lactobacillales</taxon>
        <taxon>Lactobacillaceae</taxon>
        <taxon>Lacticaseibacillus</taxon>
    </lineage>
</organism>
<name>A0ABD7BW07_LACPA</name>
<evidence type="ECO:0000313" key="2">
    <source>
        <dbReference type="Proteomes" id="UP000593972"/>
    </source>
</evidence>
<sequence>MEYGDNNDLGVYVYQVMGHDVCVAVRPAELQEWMAIAASVDWEEFAEIVMKTEELLWPVLMENGFSSSGEAFVETGLG</sequence>
<protein>
    <submittedName>
        <fullName evidence="1">Uncharacterized protein</fullName>
    </submittedName>
</protein>
<dbReference type="EMBL" id="CP050500">
    <property type="protein sequence ID" value="QOP56521.1"/>
    <property type="molecule type" value="Genomic_DNA"/>
</dbReference>
<dbReference type="RefSeq" id="WP_193137173.1">
    <property type="nucleotide sequence ID" value="NZ_CP050500.1"/>
</dbReference>